<accession>A0AAD4CZM2</accession>
<gene>
    <name evidence="2" type="ORF">BGZ95_008391</name>
</gene>
<evidence type="ECO:0000313" key="3">
    <source>
        <dbReference type="Proteomes" id="UP001194580"/>
    </source>
</evidence>
<keyword evidence="3" id="KW-1185">Reference proteome</keyword>
<dbReference type="EMBL" id="JAAAIL010004380">
    <property type="protein sequence ID" value="KAG0247863.1"/>
    <property type="molecule type" value="Genomic_DNA"/>
</dbReference>
<proteinExistence type="predicted"/>
<evidence type="ECO:0000313" key="2">
    <source>
        <dbReference type="EMBL" id="KAG0247863.1"/>
    </source>
</evidence>
<dbReference type="AlphaFoldDB" id="A0AAD4CZM2"/>
<feature type="non-terminal residue" evidence="2">
    <location>
        <position position="1"/>
    </location>
</feature>
<name>A0AAD4CZM2_9FUNG</name>
<evidence type="ECO:0000256" key="1">
    <source>
        <dbReference type="SAM" id="MobiDB-lite"/>
    </source>
</evidence>
<feature type="non-terminal residue" evidence="2">
    <location>
        <position position="143"/>
    </location>
</feature>
<reference evidence="2" key="1">
    <citation type="journal article" date="2020" name="Fungal Divers.">
        <title>Resolving the Mortierellaceae phylogeny through synthesis of multi-gene phylogenetics and phylogenomics.</title>
        <authorList>
            <person name="Vandepol N."/>
            <person name="Liber J."/>
            <person name="Desiro A."/>
            <person name="Na H."/>
            <person name="Kennedy M."/>
            <person name="Barry K."/>
            <person name="Grigoriev I.V."/>
            <person name="Miller A.N."/>
            <person name="O'Donnell K."/>
            <person name="Stajich J.E."/>
            <person name="Bonito G."/>
        </authorList>
    </citation>
    <scope>NUCLEOTIDE SEQUENCE</scope>
    <source>
        <strain evidence="2">NRRL 28262</strain>
    </source>
</reference>
<organism evidence="2 3">
    <name type="scientific">Linnemannia exigua</name>
    <dbReference type="NCBI Taxonomy" id="604196"/>
    <lineage>
        <taxon>Eukaryota</taxon>
        <taxon>Fungi</taxon>
        <taxon>Fungi incertae sedis</taxon>
        <taxon>Mucoromycota</taxon>
        <taxon>Mortierellomycotina</taxon>
        <taxon>Mortierellomycetes</taxon>
        <taxon>Mortierellales</taxon>
        <taxon>Mortierellaceae</taxon>
        <taxon>Linnemannia</taxon>
    </lineage>
</organism>
<sequence length="143" mass="15734">NVRLTSVKVPRQDGASCGIIAAFAVEHDILFKDGCHGWEEKNIPIYRAAYLARIMGYEKAQDLPLLSIKPALKSGDGAEEMNDKDTMGKGVKLNGKDKDETNDEGLEENKTAGDESIHAWKTRKCSDDTTSKDKSSQNAYQKA</sequence>
<comment type="caution">
    <text evidence="2">The sequence shown here is derived from an EMBL/GenBank/DDBJ whole genome shotgun (WGS) entry which is preliminary data.</text>
</comment>
<feature type="compositionally biased region" description="Basic and acidic residues" evidence="1">
    <location>
        <begin position="107"/>
        <end position="135"/>
    </location>
</feature>
<dbReference type="Proteomes" id="UP001194580">
    <property type="component" value="Unassembled WGS sequence"/>
</dbReference>
<feature type="region of interest" description="Disordered" evidence="1">
    <location>
        <begin position="73"/>
        <end position="143"/>
    </location>
</feature>
<protein>
    <submittedName>
        <fullName evidence="2">Uncharacterized protein</fullName>
    </submittedName>
</protein>